<feature type="coiled-coil region" evidence="1">
    <location>
        <begin position="223"/>
        <end position="250"/>
    </location>
</feature>
<dbReference type="Proteomes" id="UP000420707">
    <property type="component" value="Unassembled WGS sequence"/>
</dbReference>
<gene>
    <name evidence="2" type="ORF">F7D90_12540</name>
</gene>
<evidence type="ECO:0008006" key="4">
    <source>
        <dbReference type="Google" id="ProtNLM"/>
    </source>
</evidence>
<evidence type="ECO:0000256" key="1">
    <source>
        <dbReference type="SAM" id="Coils"/>
    </source>
</evidence>
<dbReference type="AlphaFoldDB" id="A0AAW9TFW2"/>
<keyword evidence="1" id="KW-0175">Coiled coil</keyword>
<reference evidence="3" key="1">
    <citation type="submission" date="2019-09" db="EMBL/GenBank/DDBJ databases">
        <title>Distinct polysaccharide growth profiles of human intestinal Prevotella copri isolates.</title>
        <authorList>
            <person name="Fehlner-Peach H."/>
            <person name="Magnabosco C."/>
            <person name="Raghavan V."/>
            <person name="Scher J.U."/>
            <person name="Tett A."/>
            <person name="Cox L.M."/>
            <person name="Gottsegen C."/>
            <person name="Watters A."/>
            <person name="Wiltshire- Gordon J.D."/>
            <person name="Segata N."/>
            <person name="Bonneau R."/>
            <person name="Littman D.R."/>
        </authorList>
    </citation>
    <scope>NUCLEOTIDE SEQUENCE [LARGE SCALE GENOMIC DNA]</scope>
    <source>
        <strain evidence="3">iAP146</strain>
    </source>
</reference>
<evidence type="ECO:0000313" key="2">
    <source>
        <dbReference type="EMBL" id="MQN32752.1"/>
    </source>
</evidence>
<dbReference type="EMBL" id="VZCR01000088">
    <property type="protein sequence ID" value="MQN32752.1"/>
    <property type="molecule type" value="Genomic_DNA"/>
</dbReference>
<comment type="caution">
    <text evidence="2">The sequence shown here is derived from an EMBL/GenBank/DDBJ whole genome shotgun (WGS) entry which is preliminary data.</text>
</comment>
<dbReference type="RefSeq" id="WP_153086108.1">
    <property type="nucleotide sequence ID" value="NZ_VZAM01000060.1"/>
</dbReference>
<name>A0AAW9TFW2_9BACT</name>
<protein>
    <recommendedName>
        <fullName evidence="4">ParB/Sulfiredoxin domain-containing protein</fullName>
    </recommendedName>
</protein>
<sequence>MKTFKVNGSDFGVAFLEGNRNINSNNVKKMEVSLKEFGKNLMPMVYIKADDARLNGRKLKDAIDGTTVEEGNRANYIVVLDGQHRFTAAVKMEDEGFDTSGLLWEELKLDKNKTIEEALIEINSVGQMWKGTDYISGLALRQPENEIVQFAKELSDFGVKAKTINKYLLFEDKFSWAKPDEDVINKKADLDRAKKIWAVVKQFPDKVNKESIIIDYIMKAGGINHWEDELKKVADVREELDTKLRNLKVKAAKELLRDTLEKL</sequence>
<proteinExistence type="predicted"/>
<evidence type="ECO:0000313" key="3">
    <source>
        <dbReference type="Proteomes" id="UP000420707"/>
    </source>
</evidence>
<accession>A0AAW9TFW2</accession>
<organism evidence="2 3">
    <name type="scientific">Segatella copri</name>
    <dbReference type="NCBI Taxonomy" id="165179"/>
    <lineage>
        <taxon>Bacteria</taxon>
        <taxon>Pseudomonadati</taxon>
        <taxon>Bacteroidota</taxon>
        <taxon>Bacteroidia</taxon>
        <taxon>Bacteroidales</taxon>
        <taxon>Prevotellaceae</taxon>
        <taxon>Segatella</taxon>
    </lineage>
</organism>